<accession>A7E5W3</accession>
<dbReference type="Proteomes" id="UP000001312">
    <property type="component" value="Unassembled WGS sequence"/>
</dbReference>
<evidence type="ECO:0000313" key="2">
    <source>
        <dbReference type="Proteomes" id="UP000001312"/>
    </source>
</evidence>
<sequence length="57" mass="6509">MAMSSSDRIEIWRDWPDQHEPGTERANYMLVGDHNVAVRGSGMVRAVVLLSNQHFKL</sequence>
<dbReference type="GeneID" id="5494908"/>
<dbReference type="STRING" id="665079.A7E5W3"/>
<gene>
    <name evidence="1" type="ORF">SS1G_00688</name>
</gene>
<evidence type="ECO:0000313" key="1">
    <source>
        <dbReference type="EMBL" id="EDN91285.1"/>
    </source>
</evidence>
<keyword evidence="2" id="KW-1185">Reference proteome</keyword>
<dbReference type="RefSeq" id="XP_001598599.1">
    <property type="nucleotide sequence ID" value="XM_001598549.1"/>
</dbReference>
<proteinExistence type="predicted"/>
<dbReference type="KEGG" id="ssl:SS1G_00688"/>
<name>A7E5W3_SCLS1</name>
<dbReference type="HOGENOM" id="CLU_2997821_0_0_1"/>
<organism evidence="1 2">
    <name type="scientific">Sclerotinia sclerotiorum (strain ATCC 18683 / 1980 / Ss-1)</name>
    <name type="common">White mold</name>
    <name type="synonym">Whetzelinia sclerotiorum</name>
    <dbReference type="NCBI Taxonomy" id="665079"/>
    <lineage>
        <taxon>Eukaryota</taxon>
        <taxon>Fungi</taxon>
        <taxon>Dikarya</taxon>
        <taxon>Ascomycota</taxon>
        <taxon>Pezizomycotina</taxon>
        <taxon>Leotiomycetes</taxon>
        <taxon>Helotiales</taxon>
        <taxon>Sclerotiniaceae</taxon>
        <taxon>Sclerotinia</taxon>
    </lineage>
</organism>
<dbReference type="InParanoid" id="A7E5W3"/>
<dbReference type="AlphaFoldDB" id="A7E5W3"/>
<protein>
    <submittedName>
        <fullName evidence="1">Uncharacterized protein</fullName>
    </submittedName>
</protein>
<reference evidence="2" key="1">
    <citation type="journal article" date="2011" name="PLoS Genet.">
        <title>Genomic analysis of the necrotrophic fungal pathogens Sclerotinia sclerotiorum and Botrytis cinerea.</title>
        <authorList>
            <person name="Amselem J."/>
            <person name="Cuomo C.A."/>
            <person name="van Kan J.A."/>
            <person name="Viaud M."/>
            <person name="Benito E.P."/>
            <person name="Couloux A."/>
            <person name="Coutinho P.M."/>
            <person name="de Vries R.P."/>
            <person name="Dyer P.S."/>
            <person name="Fillinger S."/>
            <person name="Fournier E."/>
            <person name="Gout L."/>
            <person name="Hahn M."/>
            <person name="Kohn L."/>
            <person name="Lapalu N."/>
            <person name="Plummer K.M."/>
            <person name="Pradier J.M."/>
            <person name="Quevillon E."/>
            <person name="Sharon A."/>
            <person name="Simon A."/>
            <person name="ten Have A."/>
            <person name="Tudzynski B."/>
            <person name="Tudzynski P."/>
            <person name="Wincker P."/>
            <person name="Andrew M."/>
            <person name="Anthouard V."/>
            <person name="Beever R.E."/>
            <person name="Beffa R."/>
            <person name="Benoit I."/>
            <person name="Bouzid O."/>
            <person name="Brault B."/>
            <person name="Chen Z."/>
            <person name="Choquer M."/>
            <person name="Collemare J."/>
            <person name="Cotton P."/>
            <person name="Danchin E.G."/>
            <person name="Da Silva C."/>
            <person name="Gautier A."/>
            <person name="Giraud C."/>
            <person name="Giraud T."/>
            <person name="Gonzalez C."/>
            <person name="Grossetete S."/>
            <person name="Guldener U."/>
            <person name="Henrissat B."/>
            <person name="Howlett B.J."/>
            <person name="Kodira C."/>
            <person name="Kretschmer M."/>
            <person name="Lappartient A."/>
            <person name="Leroch M."/>
            <person name="Levis C."/>
            <person name="Mauceli E."/>
            <person name="Neuveglise C."/>
            <person name="Oeser B."/>
            <person name="Pearson M."/>
            <person name="Poulain J."/>
            <person name="Poussereau N."/>
            <person name="Quesneville H."/>
            <person name="Rascle C."/>
            <person name="Schumacher J."/>
            <person name="Segurens B."/>
            <person name="Sexton A."/>
            <person name="Silva E."/>
            <person name="Sirven C."/>
            <person name="Soanes D.M."/>
            <person name="Talbot N.J."/>
            <person name="Templeton M."/>
            <person name="Yandava C."/>
            <person name="Yarden O."/>
            <person name="Zeng Q."/>
            <person name="Rollins J.A."/>
            <person name="Lebrun M.H."/>
            <person name="Dickman M."/>
        </authorList>
    </citation>
    <scope>NUCLEOTIDE SEQUENCE [LARGE SCALE GENOMIC DNA]</scope>
    <source>
        <strain evidence="2">ATCC 18683 / 1980 / Ss-1</strain>
    </source>
</reference>
<dbReference type="EMBL" id="CH476621">
    <property type="protein sequence ID" value="EDN91285.1"/>
    <property type="molecule type" value="Genomic_DNA"/>
</dbReference>